<name>A0A076FAA8_9BACT</name>
<dbReference type="HOGENOM" id="CLU_2932567_0_0_7"/>
<keyword evidence="2" id="KW-1133">Transmembrane helix</keyword>
<reference evidence="4" key="1">
    <citation type="journal article" date="2014" name="Genome Announc.">
        <title>Complete Genome Sequence of Campylobacter iguaniorum Strain 1485ET, Isolated from a Bearded Dragon (Pogona vitticeps).</title>
        <authorList>
            <person name="Gilbert M.J."/>
            <person name="Miller W.G."/>
            <person name="Yee E."/>
            <person name="Kik M."/>
            <person name="Wagenaar J.A."/>
            <person name="Duim B."/>
        </authorList>
    </citation>
    <scope>NUCLEOTIDE SEQUENCE [LARGE SCALE GENOMIC DNA]</scope>
    <source>
        <strain evidence="4">1485E</strain>
    </source>
</reference>
<sequence length="55" mass="6611">MGDFITFLMWVLTVLLVFVMVVGFNRQMMDKNKKRDEIMAKRKEMKDKIKNGEKQ</sequence>
<accession>A0A076FAA8</accession>
<evidence type="ECO:0000256" key="2">
    <source>
        <dbReference type="SAM" id="Phobius"/>
    </source>
</evidence>
<keyword evidence="4" id="KW-1185">Reference proteome</keyword>
<dbReference type="EMBL" id="CP009043">
    <property type="protein sequence ID" value="AII14886.1"/>
    <property type="molecule type" value="Genomic_DNA"/>
</dbReference>
<dbReference type="PATRIC" id="fig|1244531.5.peg.1151"/>
<dbReference type="AlphaFoldDB" id="A0A076FAA8"/>
<dbReference type="eggNOG" id="ENOG5031B0Y">
    <property type="taxonomic scope" value="Bacteria"/>
</dbReference>
<proteinExistence type="predicted"/>
<protein>
    <recommendedName>
        <fullName evidence="5">Small hydrophobic protein</fullName>
    </recommendedName>
</protein>
<evidence type="ECO:0000313" key="3">
    <source>
        <dbReference type="EMBL" id="AII14886.1"/>
    </source>
</evidence>
<keyword evidence="1" id="KW-0175">Coiled coil</keyword>
<feature type="transmembrane region" description="Helical" evidence="2">
    <location>
        <begin position="6"/>
        <end position="25"/>
    </location>
</feature>
<keyword evidence="2" id="KW-0812">Transmembrane</keyword>
<keyword evidence="2" id="KW-0472">Membrane</keyword>
<feature type="coiled-coil region" evidence="1">
    <location>
        <begin position="28"/>
        <end position="55"/>
    </location>
</feature>
<evidence type="ECO:0000313" key="4">
    <source>
        <dbReference type="Proteomes" id="UP000028486"/>
    </source>
</evidence>
<gene>
    <name evidence="3" type="ORF">CIG1485E_1050</name>
</gene>
<dbReference type="Proteomes" id="UP000028486">
    <property type="component" value="Chromosome"/>
</dbReference>
<dbReference type="STRING" id="1244531.CIG2463D_1142"/>
<evidence type="ECO:0008006" key="5">
    <source>
        <dbReference type="Google" id="ProtNLM"/>
    </source>
</evidence>
<organism evidence="3 4">
    <name type="scientific">Campylobacter iguaniorum</name>
    <dbReference type="NCBI Taxonomy" id="1244531"/>
    <lineage>
        <taxon>Bacteria</taxon>
        <taxon>Pseudomonadati</taxon>
        <taxon>Campylobacterota</taxon>
        <taxon>Epsilonproteobacteria</taxon>
        <taxon>Campylobacterales</taxon>
        <taxon>Campylobacteraceae</taxon>
        <taxon>Campylobacter</taxon>
    </lineage>
</organism>
<dbReference type="RefSeq" id="WP_197408297.1">
    <property type="nucleotide sequence ID" value="NZ_CP009043.1"/>
</dbReference>
<dbReference type="KEGG" id="caj:CIG1485E_1050"/>
<evidence type="ECO:0000256" key="1">
    <source>
        <dbReference type="SAM" id="Coils"/>
    </source>
</evidence>